<sequence length="338" mass="36702">MRICQVLASWGHGGLEKHVVELGNALCEEHEVAVIAHPEMQSRFDARITFIPVDFSRGRWSPGLHRDLLAALKSWPADIVHAQANKAASLVGRLRPLVKAGGFVATLHNQKGSTGMFRHFDHVIAVSPGIAVLIKSRPVTAIYNGIRAPQPVENGRALLAAEFGFDAARPILIGVGRLVEAKAFDILVPAAARAKAQVLIVGDGPMKSELEAAIAKTGAEVRLAGFRTDAQHLMAAADGFVLSSRNEGFAYVFVEAILAKRPIVATTIPMVAGFVPDDLLAPVEDVAALADRLTWAVEHPDDWRQKMQPYFDKADNELTLQAMVRKTIAVYQNLENKH</sequence>
<dbReference type="Gene3D" id="3.40.50.2000">
    <property type="entry name" value="Glycogen Phosphorylase B"/>
    <property type="match status" value="2"/>
</dbReference>
<comment type="caution">
    <text evidence="2">The sequence shown here is derived from an EMBL/GenBank/DDBJ whole genome shotgun (WGS) entry which is preliminary data.</text>
</comment>
<dbReference type="GO" id="GO:0016757">
    <property type="term" value="F:glycosyltransferase activity"/>
    <property type="evidence" value="ECO:0007669"/>
    <property type="project" value="UniProtKB-ARBA"/>
</dbReference>
<proteinExistence type="predicted"/>
<reference evidence="2 3" key="1">
    <citation type="submission" date="2019-02" db="EMBL/GenBank/DDBJ databases">
        <title>Genomic Encyclopedia of Type Strains, Phase IV (KMG-IV): sequencing the most valuable type-strain genomes for metagenomic binning, comparative biology and taxonomic classification.</title>
        <authorList>
            <person name="Goeker M."/>
        </authorList>
    </citation>
    <scope>NUCLEOTIDE SEQUENCE [LARGE SCALE GENOMIC DNA]</scope>
    <source>
        <strain evidence="2 3">DSM 105135</strain>
    </source>
</reference>
<dbReference type="PANTHER" id="PTHR12526">
    <property type="entry name" value="GLYCOSYLTRANSFERASE"/>
    <property type="match status" value="1"/>
</dbReference>
<organism evidence="2 3">
    <name type="scientific">Fluviicoccus keumensis</name>
    <dbReference type="NCBI Taxonomy" id="1435465"/>
    <lineage>
        <taxon>Bacteria</taxon>
        <taxon>Pseudomonadati</taxon>
        <taxon>Pseudomonadota</taxon>
        <taxon>Gammaproteobacteria</taxon>
        <taxon>Moraxellales</taxon>
        <taxon>Moraxellaceae</taxon>
        <taxon>Fluviicoccus</taxon>
    </lineage>
</organism>
<dbReference type="CDD" id="cd03801">
    <property type="entry name" value="GT4_PimA-like"/>
    <property type="match status" value="1"/>
</dbReference>
<dbReference type="PANTHER" id="PTHR12526:SF630">
    <property type="entry name" value="GLYCOSYLTRANSFERASE"/>
    <property type="match status" value="1"/>
</dbReference>
<accession>A0A4Q7Z9N5</accession>
<dbReference type="AlphaFoldDB" id="A0A4Q7Z9N5"/>
<evidence type="ECO:0000259" key="1">
    <source>
        <dbReference type="Pfam" id="PF13439"/>
    </source>
</evidence>
<evidence type="ECO:0000313" key="3">
    <source>
        <dbReference type="Proteomes" id="UP000292423"/>
    </source>
</evidence>
<feature type="domain" description="Glycosyltransferase subfamily 4-like N-terminal" evidence="1">
    <location>
        <begin position="13"/>
        <end position="146"/>
    </location>
</feature>
<dbReference type="OrthoDB" id="9795746at2"/>
<keyword evidence="2" id="KW-0808">Transferase</keyword>
<dbReference type="RefSeq" id="WP_130410516.1">
    <property type="nucleotide sequence ID" value="NZ_SHKX01000010.1"/>
</dbReference>
<evidence type="ECO:0000313" key="2">
    <source>
        <dbReference type="EMBL" id="RZU47262.1"/>
    </source>
</evidence>
<dbReference type="InterPro" id="IPR028098">
    <property type="entry name" value="Glyco_trans_4-like_N"/>
</dbReference>
<dbReference type="SUPFAM" id="SSF53756">
    <property type="entry name" value="UDP-Glycosyltransferase/glycogen phosphorylase"/>
    <property type="match status" value="1"/>
</dbReference>
<dbReference type="Pfam" id="PF13692">
    <property type="entry name" value="Glyco_trans_1_4"/>
    <property type="match status" value="1"/>
</dbReference>
<dbReference type="Proteomes" id="UP000292423">
    <property type="component" value="Unassembled WGS sequence"/>
</dbReference>
<dbReference type="EMBL" id="SHKX01000010">
    <property type="protein sequence ID" value="RZU47262.1"/>
    <property type="molecule type" value="Genomic_DNA"/>
</dbReference>
<gene>
    <name evidence="2" type="ORF">EV700_0216</name>
</gene>
<dbReference type="Pfam" id="PF13439">
    <property type="entry name" value="Glyco_transf_4"/>
    <property type="match status" value="1"/>
</dbReference>
<name>A0A4Q7Z9N5_9GAMM</name>
<protein>
    <submittedName>
        <fullName evidence="2">Glycosyltransferase involved in cell wall biosynthesis</fullName>
    </submittedName>
</protein>
<keyword evidence="3" id="KW-1185">Reference proteome</keyword>